<sequence>MISYDDAVQMVLQNTDVLEAEEKPLLDCVGRVSAEDVHADISLPQSDISGPDGYA</sequence>
<comment type="caution">
    <text evidence="2">The sequence shown here is derived from an EMBL/GenBank/DDBJ whole genome shotgun (WGS) entry which is preliminary data.</text>
</comment>
<dbReference type="InterPro" id="IPR005110">
    <property type="entry name" value="MoeA_linker/N"/>
</dbReference>
<dbReference type="AlphaFoldDB" id="A0A971M0I0"/>
<dbReference type="Gene3D" id="2.170.190.11">
    <property type="entry name" value="Molybdopterin biosynthesis moea protein, domain 3"/>
    <property type="match status" value="1"/>
</dbReference>
<dbReference type="GO" id="GO:0032324">
    <property type="term" value="P:molybdopterin cofactor biosynthetic process"/>
    <property type="evidence" value="ECO:0007669"/>
    <property type="project" value="InterPro"/>
</dbReference>
<evidence type="ECO:0000313" key="2">
    <source>
        <dbReference type="EMBL" id="NLW33852.1"/>
    </source>
</evidence>
<dbReference type="InterPro" id="IPR036135">
    <property type="entry name" value="MoeA_linker/N_sf"/>
</dbReference>
<evidence type="ECO:0000259" key="1">
    <source>
        <dbReference type="Pfam" id="PF03453"/>
    </source>
</evidence>
<dbReference type="Gene3D" id="3.90.105.10">
    <property type="entry name" value="Molybdopterin biosynthesis moea protein, domain 2"/>
    <property type="match status" value="1"/>
</dbReference>
<evidence type="ECO:0000313" key="3">
    <source>
        <dbReference type="Proteomes" id="UP000777265"/>
    </source>
</evidence>
<dbReference type="Proteomes" id="UP000777265">
    <property type="component" value="Unassembled WGS sequence"/>
</dbReference>
<proteinExistence type="predicted"/>
<organism evidence="2 3">
    <name type="scientific">Syntrophorhabdus aromaticivorans</name>
    <dbReference type="NCBI Taxonomy" id="328301"/>
    <lineage>
        <taxon>Bacteria</taxon>
        <taxon>Pseudomonadati</taxon>
        <taxon>Thermodesulfobacteriota</taxon>
        <taxon>Syntrophorhabdia</taxon>
        <taxon>Syntrophorhabdales</taxon>
        <taxon>Syntrophorhabdaceae</taxon>
        <taxon>Syntrophorhabdus</taxon>
    </lineage>
</organism>
<accession>A0A971M0I0</accession>
<feature type="domain" description="MoeA N-terminal and linker" evidence="1">
    <location>
        <begin position="2"/>
        <end position="55"/>
    </location>
</feature>
<dbReference type="Pfam" id="PF03453">
    <property type="entry name" value="MoeA_N"/>
    <property type="match status" value="1"/>
</dbReference>
<dbReference type="SUPFAM" id="SSF63882">
    <property type="entry name" value="MoeA N-terminal region -like"/>
    <property type="match status" value="1"/>
</dbReference>
<reference evidence="2" key="1">
    <citation type="journal article" date="2020" name="Biotechnol. Biofuels">
        <title>New insights from the biogas microbiome by comprehensive genome-resolved metagenomics of nearly 1600 species originating from multiple anaerobic digesters.</title>
        <authorList>
            <person name="Campanaro S."/>
            <person name="Treu L."/>
            <person name="Rodriguez-R L.M."/>
            <person name="Kovalovszki A."/>
            <person name="Ziels R.M."/>
            <person name="Maus I."/>
            <person name="Zhu X."/>
            <person name="Kougias P.G."/>
            <person name="Basile A."/>
            <person name="Luo G."/>
            <person name="Schluter A."/>
            <person name="Konstantinidis K.T."/>
            <person name="Angelidaki I."/>
        </authorList>
    </citation>
    <scope>NUCLEOTIDE SEQUENCE</scope>
    <source>
        <strain evidence="2">AS06rmzACSIP_7</strain>
    </source>
</reference>
<protein>
    <submittedName>
        <fullName evidence="2">Molybdopterin molybdenumtransferase MoeA</fullName>
    </submittedName>
</protein>
<feature type="non-terminal residue" evidence="2">
    <location>
        <position position="55"/>
    </location>
</feature>
<name>A0A971M0I0_9BACT</name>
<reference evidence="2" key="2">
    <citation type="submission" date="2020-01" db="EMBL/GenBank/DDBJ databases">
        <authorList>
            <person name="Campanaro S."/>
        </authorList>
    </citation>
    <scope>NUCLEOTIDE SEQUENCE</scope>
    <source>
        <strain evidence="2">AS06rmzACSIP_7</strain>
    </source>
</reference>
<dbReference type="EMBL" id="JAAYEE010000001">
    <property type="protein sequence ID" value="NLW33852.1"/>
    <property type="molecule type" value="Genomic_DNA"/>
</dbReference>
<gene>
    <name evidence="2" type="ORF">GXY80_00015</name>
</gene>